<organism evidence="1 2">
    <name type="scientific">Datura stramonium</name>
    <name type="common">Jimsonweed</name>
    <name type="synonym">Common thornapple</name>
    <dbReference type="NCBI Taxonomy" id="4076"/>
    <lineage>
        <taxon>Eukaryota</taxon>
        <taxon>Viridiplantae</taxon>
        <taxon>Streptophyta</taxon>
        <taxon>Embryophyta</taxon>
        <taxon>Tracheophyta</taxon>
        <taxon>Spermatophyta</taxon>
        <taxon>Magnoliopsida</taxon>
        <taxon>eudicotyledons</taxon>
        <taxon>Gunneridae</taxon>
        <taxon>Pentapetalae</taxon>
        <taxon>asterids</taxon>
        <taxon>lamiids</taxon>
        <taxon>Solanales</taxon>
        <taxon>Solanaceae</taxon>
        <taxon>Solanoideae</taxon>
        <taxon>Datureae</taxon>
        <taxon>Datura</taxon>
    </lineage>
</organism>
<dbReference type="Proteomes" id="UP000823775">
    <property type="component" value="Unassembled WGS sequence"/>
</dbReference>
<evidence type="ECO:0000313" key="2">
    <source>
        <dbReference type="Proteomes" id="UP000823775"/>
    </source>
</evidence>
<proteinExistence type="predicted"/>
<name>A0ABS8TDT3_DATST</name>
<gene>
    <name evidence="1" type="ORF">HAX54_007673</name>
</gene>
<evidence type="ECO:0000313" key="1">
    <source>
        <dbReference type="EMBL" id="MCD7469053.1"/>
    </source>
</evidence>
<reference evidence="1 2" key="1">
    <citation type="journal article" date="2021" name="BMC Genomics">
        <title>Datura genome reveals duplications of psychoactive alkaloid biosynthetic genes and high mutation rate following tissue culture.</title>
        <authorList>
            <person name="Rajewski A."/>
            <person name="Carter-House D."/>
            <person name="Stajich J."/>
            <person name="Litt A."/>
        </authorList>
    </citation>
    <scope>NUCLEOTIDE SEQUENCE [LARGE SCALE GENOMIC DNA]</scope>
    <source>
        <strain evidence="1">AR-01</strain>
    </source>
</reference>
<accession>A0ABS8TDT3</accession>
<dbReference type="EMBL" id="JACEIK010001396">
    <property type="protein sequence ID" value="MCD7469053.1"/>
    <property type="molecule type" value="Genomic_DNA"/>
</dbReference>
<keyword evidence="2" id="KW-1185">Reference proteome</keyword>
<protein>
    <submittedName>
        <fullName evidence="1">Uncharacterized protein</fullName>
    </submittedName>
</protein>
<sequence length="66" mass="7960">MTLKTPEEKDNINKIIQYQREVRVFIHICTQTFYSFKNHFQYLHSSVKFQSSAPIIQTLRLEDQIN</sequence>
<comment type="caution">
    <text evidence="1">The sequence shown here is derived from an EMBL/GenBank/DDBJ whole genome shotgun (WGS) entry which is preliminary data.</text>
</comment>